<dbReference type="AlphaFoldDB" id="A0A3D8SXZ0"/>
<dbReference type="PANTHER" id="PTHR40267:SF1">
    <property type="entry name" value="BLR3294 PROTEIN"/>
    <property type="match status" value="1"/>
</dbReference>
<gene>
    <name evidence="1" type="ORF">BP5796_02206</name>
</gene>
<evidence type="ECO:0000313" key="2">
    <source>
        <dbReference type="Proteomes" id="UP000256328"/>
    </source>
</evidence>
<accession>A0A3D8SXZ0</accession>
<sequence length="406" mass="44488">MSAPIFNVESLKDFKKIGFIVPSSNVALEIVTSAVMTQLPLVSVHYSRISVTHLSSGAVSQFTAETLSKCAELIANAPVGTVVWNGTSESWTGEGYEAGVHIADKITEATKLPASTTSLAQVEVLKNWGMKRIALATPYADELHVKLSEYYKSVGVEVVKSVGLGITINNAIADVPVERMRQLIREADHPDAECIVVPCTNFPAGILVEEMELELGKPIFDSILVTLWKALRLVGVETPVHGWGKLLRADPVLEKLDKVMFDLREKTNGSRTTLRLEVPKHNCEVDRVCAEALAPGIPSLRPNTSLNQRALVTCQHINKTGIALIQPDTINATINPPKALMTVYGVKAQMLLPLMVEEENALAWISVHYVPSTRDWTEADVRSLHEAGKLVRDILKESGWADLYLK</sequence>
<dbReference type="Gene3D" id="3.40.50.12500">
    <property type="match status" value="1"/>
</dbReference>
<dbReference type="Gene3D" id="3.30.450.40">
    <property type="match status" value="1"/>
</dbReference>
<dbReference type="Proteomes" id="UP000256328">
    <property type="component" value="Unassembled WGS sequence"/>
</dbReference>
<dbReference type="OrthoDB" id="414270at2759"/>
<organism evidence="1 2">
    <name type="scientific">Coleophoma crateriformis</name>
    <dbReference type="NCBI Taxonomy" id="565419"/>
    <lineage>
        <taxon>Eukaryota</taxon>
        <taxon>Fungi</taxon>
        <taxon>Dikarya</taxon>
        <taxon>Ascomycota</taxon>
        <taxon>Pezizomycotina</taxon>
        <taxon>Leotiomycetes</taxon>
        <taxon>Helotiales</taxon>
        <taxon>Dermateaceae</taxon>
        <taxon>Coleophoma</taxon>
    </lineage>
</organism>
<proteinExistence type="predicted"/>
<reference evidence="1 2" key="1">
    <citation type="journal article" date="2018" name="IMA Fungus">
        <title>IMA Genome-F 9: Draft genome sequence of Annulohypoxylon stygium, Aspergillus mulundensis, Berkeleyomyces basicola (syn. Thielaviopsis basicola), Ceratocystis smalleyi, two Cercospora beticola strains, Coleophoma cylindrospora, Fusarium fracticaudum, Phialophora cf. hyalina, and Morchella septimelata.</title>
        <authorList>
            <person name="Wingfield B.D."/>
            <person name="Bills G.F."/>
            <person name="Dong Y."/>
            <person name="Huang W."/>
            <person name="Nel W.J."/>
            <person name="Swalarsk-Parry B.S."/>
            <person name="Vaghefi N."/>
            <person name="Wilken P.M."/>
            <person name="An Z."/>
            <person name="de Beer Z.W."/>
            <person name="De Vos L."/>
            <person name="Chen L."/>
            <person name="Duong T.A."/>
            <person name="Gao Y."/>
            <person name="Hammerbacher A."/>
            <person name="Kikkert J.R."/>
            <person name="Li Y."/>
            <person name="Li H."/>
            <person name="Li K."/>
            <person name="Li Q."/>
            <person name="Liu X."/>
            <person name="Ma X."/>
            <person name="Naidoo K."/>
            <person name="Pethybridge S.J."/>
            <person name="Sun J."/>
            <person name="Steenkamp E.T."/>
            <person name="van der Nest M.A."/>
            <person name="van Wyk S."/>
            <person name="Wingfield M.J."/>
            <person name="Xiong C."/>
            <person name="Yue Q."/>
            <person name="Zhang X."/>
        </authorList>
    </citation>
    <scope>NUCLEOTIDE SEQUENCE [LARGE SCALE GENOMIC DNA]</scope>
    <source>
        <strain evidence="1 2">BP5796</strain>
    </source>
</reference>
<dbReference type="InterPro" id="IPR053714">
    <property type="entry name" value="Iso_Racemase_Enz_sf"/>
</dbReference>
<dbReference type="PANTHER" id="PTHR40267">
    <property type="entry name" value="BLR3294 PROTEIN"/>
    <property type="match status" value="1"/>
</dbReference>
<dbReference type="InterPro" id="IPR026286">
    <property type="entry name" value="MaiA/AMDase"/>
</dbReference>
<protein>
    <submittedName>
        <fullName evidence="1">Uncharacterized protein</fullName>
    </submittedName>
</protein>
<dbReference type="EMBL" id="PDLN01000003">
    <property type="protein sequence ID" value="RDW91041.1"/>
    <property type="molecule type" value="Genomic_DNA"/>
</dbReference>
<keyword evidence="2" id="KW-1185">Reference proteome</keyword>
<evidence type="ECO:0000313" key="1">
    <source>
        <dbReference type="EMBL" id="RDW91041.1"/>
    </source>
</evidence>
<comment type="caution">
    <text evidence="1">The sequence shown here is derived from an EMBL/GenBank/DDBJ whole genome shotgun (WGS) entry which is preliminary data.</text>
</comment>
<name>A0A3D8SXZ0_9HELO</name>
<dbReference type="InterPro" id="IPR029016">
    <property type="entry name" value="GAF-like_dom_sf"/>
</dbReference>
<dbReference type="Pfam" id="PF17645">
    <property type="entry name" value="Amdase"/>
    <property type="match status" value="1"/>
</dbReference>